<proteinExistence type="predicted"/>
<gene>
    <name evidence="1" type="ORF">M431DRAFT_507850</name>
</gene>
<evidence type="ECO:0000313" key="2">
    <source>
        <dbReference type="Proteomes" id="UP000241690"/>
    </source>
</evidence>
<accession>A0A2T4AGK3</accession>
<organism evidence="1 2">
    <name type="scientific">Trichoderma harzianum CBS 226.95</name>
    <dbReference type="NCBI Taxonomy" id="983964"/>
    <lineage>
        <taxon>Eukaryota</taxon>
        <taxon>Fungi</taxon>
        <taxon>Dikarya</taxon>
        <taxon>Ascomycota</taxon>
        <taxon>Pezizomycotina</taxon>
        <taxon>Sordariomycetes</taxon>
        <taxon>Hypocreomycetidae</taxon>
        <taxon>Hypocreales</taxon>
        <taxon>Hypocreaceae</taxon>
        <taxon>Trichoderma</taxon>
    </lineage>
</organism>
<sequence>MAGPKKWLASRAHPDAGYPTRITTNLWSLDFGTLTGPEATNINKTVTTCLGFS</sequence>
<evidence type="ECO:0000313" key="1">
    <source>
        <dbReference type="EMBL" id="PTB56197.1"/>
    </source>
</evidence>
<protein>
    <submittedName>
        <fullName evidence="1">Uncharacterized protein</fullName>
    </submittedName>
</protein>
<name>A0A2T4AGK3_TRIHA</name>
<reference evidence="1 2" key="1">
    <citation type="submission" date="2016-07" db="EMBL/GenBank/DDBJ databases">
        <title>Multiple horizontal gene transfer events from other fungi enriched the ability of initially mycotrophic Trichoderma (Ascomycota) to feed on dead plant biomass.</title>
        <authorList>
            <consortium name="DOE Joint Genome Institute"/>
            <person name="Aerts A."/>
            <person name="Atanasova L."/>
            <person name="Chenthamara K."/>
            <person name="Zhang J."/>
            <person name="Grujic M."/>
            <person name="Henrissat B."/>
            <person name="Kuo A."/>
            <person name="Salamov A."/>
            <person name="Lipzen A."/>
            <person name="Labutti K."/>
            <person name="Barry K."/>
            <person name="Miao Y."/>
            <person name="Rahimi M.J."/>
            <person name="Shen Q."/>
            <person name="Grigoriev I.V."/>
            <person name="Kubicek C.P."/>
            <person name="Druzhinina I.S."/>
        </authorList>
    </citation>
    <scope>NUCLEOTIDE SEQUENCE [LARGE SCALE GENOMIC DNA]</scope>
    <source>
        <strain evidence="1 2">CBS 226.95</strain>
    </source>
</reference>
<dbReference type="AlphaFoldDB" id="A0A2T4AGK3"/>
<keyword evidence="2" id="KW-1185">Reference proteome</keyword>
<dbReference type="EMBL" id="KZ679679">
    <property type="protein sequence ID" value="PTB56197.1"/>
    <property type="molecule type" value="Genomic_DNA"/>
</dbReference>
<dbReference type="GeneID" id="36627595"/>
<dbReference type="Proteomes" id="UP000241690">
    <property type="component" value="Unassembled WGS sequence"/>
</dbReference>
<dbReference type="RefSeq" id="XP_024775874.1">
    <property type="nucleotide sequence ID" value="XM_024919026.1"/>
</dbReference>